<feature type="transmembrane region" description="Helical" evidence="1">
    <location>
        <begin position="18"/>
        <end position="37"/>
    </location>
</feature>
<evidence type="ECO:0000313" key="3">
    <source>
        <dbReference type="Proteomes" id="UP000014627"/>
    </source>
</evidence>
<keyword evidence="3" id="KW-1185">Reference proteome</keyword>
<evidence type="ECO:0000313" key="2">
    <source>
        <dbReference type="EMBL" id="EPJ28622.1"/>
    </source>
</evidence>
<comment type="caution">
    <text evidence="2">The sequence shown here is derived from an EMBL/GenBank/DDBJ whole genome shotgun (WGS) entry which is preliminary data.</text>
</comment>
<organism evidence="2 3">
    <name type="scientific">Chlamydia psittaci 99DC5</name>
    <dbReference type="NCBI Taxonomy" id="1112251"/>
    <lineage>
        <taxon>Bacteria</taxon>
        <taxon>Pseudomonadati</taxon>
        <taxon>Chlamydiota</taxon>
        <taxon>Chlamydiia</taxon>
        <taxon>Chlamydiales</taxon>
        <taxon>Chlamydiaceae</taxon>
        <taxon>Chlamydia/Chlamydophila group</taxon>
        <taxon>Chlamydia</taxon>
    </lineage>
</organism>
<protein>
    <submittedName>
        <fullName evidence="2">Membrane protein</fullName>
    </submittedName>
</protein>
<keyword evidence="1" id="KW-0812">Transmembrane</keyword>
<proteinExistence type="predicted"/>
<dbReference type="EMBL" id="ATLC01000044">
    <property type="protein sequence ID" value="EPJ28622.1"/>
    <property type="molecule type" value="Genomic_DNA"/>
</dbReference>
<reference evidence="2 3" key="1">
    <citation type="submission" date="2013-04" db="EMBL/GenBank/DDBJ databases">
        <title>Genome sequence of Chlamydia psittaci 99DC5.</title>
        <authorList>
            <person name="Huot-Creasy H."/>
            <person name="McCracken C.L."/>
            <person name="Humphries M."/>
            <person name="Sachse K."/>
            <person name="Laroucau K."/>
            <person name="Bavoil P."/>
            <person name="Myers G.S."/>
        </authorList>
    </citation>
    <scope>NUCLEOTIDE SEQUENCE [LARGE SCALE GENOMIC DNA]</scope>
    <source>
        <strain evidence="2 3">99DC5</strain>
    </source>
</reference>
<keyword evidence="1" id="KW-0472">Membrane</keyword>
<dbReference type="Proteomes" id="UP000014627">
    <property type="component" value="Unassembled WGS sequence"/>
</dbReference>
<accession>A0ABP2X4L5</accession>
<keyword evidence="1" id="KW-1133">Transmembrane helix</keyword>
<evidence type="ECO:0000256" key="1">
    <source>
        <dbReference type="SAM" id="Phobius"/>
    </source>
</evidence>
<gene>
    <name evidence="2" type="ORF">CP99DC5_0212</name>
</gene>
<sequence>MLKNYFLKIVFSATGQPLVLFLVLFVFICSDIFALILKKNPHF</sequence>
<name>A0ABP2X4L5_CHLPS</name>